<dbReference type="RefSeq" id="WP_013408505.1">
    <property type="nucleotide sequence ID" value="NC_014655.1"/>
</dbReference>
<dbReference type="AlphaFoldDB" id="E4RQ81"/>
<evidence type="ECO:0000256" key="3">
    <source>
        <dbReference type="SAM" id="Coils"/>
    </source>
</evidence>
<accession>E4RQ81</accession>
<sequence length="473" mass="53549">MKTKIFIILLILVSACKVKQEYVRDTSNLPENFRNQVVKDTLNVANIPWKKFFKDSLLVALIDTALSENIPLNIAARDILIVQEQLLQKKANFFPTLTTSPEFYGENHSVNRYSSPNSKYYKDKEIPDFMFVSRRQYLIPFRSTWEADIWGKLARMKESTQAKLAGTLAEYQALQTDLVAEVAISYYNLLVLDEQLKVAQTNLALTQNTLDLTKLQFKAGMVTSLAIQQTENQLLNATALIPKIQREINREENYLKSLMGQFPGKINREPNLDGERFSEKIFTGTPMDLLRNRPDIQADEYNLIAAYADADVAKANRYPTLALKADLGLDSQIFGVLFNPIGSLYATFSSSLLTPIFQNRKLKTAENIAKIEKSQAADQFRNTLVKAVKEVSDEVNNIEKLEEEYLIASERLANAKKAVQNAALLYKSGMANYLEVINAQSNALNNEMALFDIRLDILTANIQLYRKLGGGWN</sequence>
<protein>
    <submittedName>
        <fullName evidence="4">RND efflux system, outer membrane lipoprotein, NodT family</fullName>
    </submittedName>
</protein>
<keyword evidence="2" id="KW-1134">Transmembrane beta strand</keyword>
<dbReference type="PROSITE" id="PS51257">
    <property type="entry name" value="PROKAR_LIPOPROTEIN"/>
    <property type="match status" value="1"/>
</dbReference>
<dbReference type="GO" id="GO:0005886">
    <property type="term" value="C:plasma membrane"/>
    <property type="evidence" value="ECO:0007669"/>
    <property type="project" value="UniProtKB-SubCell"/>
</dbReference>
<dbReference type="eggNOG" id="COG1538">
    <property type="taxonomic scope" value="Bacteria"/>
</dbReference>
<dbReference type="EMBL" id="CP002305">
    <property type="protein sequence ID" value="ADQ17456.1"/>
    <property type="molecule type" value="Genomic_DNA"/>
</dbReference>
<name>E4RQ81_LEAB4</name>
<evidence type="ECO:0000256" key="2">
    <source>
        <dbReference type="RuleBase" id="RU362097"/>
    </source>
</evidence>
<keyword evidence="3" id="KW-0175">Coiled coil</keyword>
<dbReference type="Gene3D" id="2.20.200.10">
    <property type="entry name" value="Outer membrane efflux proteins (OEP)"/>
    <property type="match status" value="1"/>
</dbReference>
<dbReference type="HOGENOM" id="CLU_012817_13_3_10"/>
<keyword evidence="2 4" id="KW-0449">Lipoprotein</keyword>
<dbReference type="STRING" id="649349.Lbys_1749"/>
<comment type="similarity">
    <text evidence="1 2">Belongs to the outer membrane factor (OMF) (TC 1.B.17) family.</text>
</comment>
<reference evidence="4 5" key="2">
    <citation type="journal article" date="2011" name="Stand. Genomic Sci.">
        <title>Complete genome sequence of Leadbetterella byssophila type strain (4M15).</title>
        <authorList>
            <person name="Abt B."/>
            <person name="Teshima H."/>
            <person name="Lucas S."/>
            <person name="Lapidus A."/>
            <person name="Del Rio T.G."/>
            <person name="Nolan M."/>
            <person name="Tice H."/>
            <person name="Cheng J.F."/>
            <person name="Pitluck S."/>
            <person name="Liolios K."/>
            <person name="Pagani I."/>
            <person name="Ivanova N."/>
            <person name="Mavromatis K."/>
            <person name="Pati A."/>
            <person name="Tapia R."/>
            <person name="Han C."/>
            <person name="Goodwin L."/>
            <person name="Chen A."/>
            <person name="Palaniappan K."/>
            <person name="Land M."/>
            <person name="Hauser L."/>
            <person name="Chang Y.J."/>
            <person name="Jeffries C.D."/>
            <person name="Rohde M."/>
            <person name="Goker M."/>
            <person name="Tindall B.J."/>
            <person name="Detter J.C."/>
            <person name="Woyke T."/>
            <person name="Bristow J."/>
            <person name="Eisen J.A."/>
            <person name="Markowitz V."/>
            <person name="Hugenholtz P."/>
            <person name="Klenk H.P."/>
            <person name="Kyrpides N.C."/>
        </authorList>
    </citation>
    <scope>NUCLEOTIDE SEQUENCE [LARGE SCALE GENOMIC DNA]</scope>
    <source>
        <strain evidence="5">DSM 17132 / JCM 16389 / KACC 11308 / NBRC 106382 / 4M15</strain>
    </source>
</reference>
<dbReference type="PANTHER" id="PTHR30203:SF33">
    <property type="entry name" value="BLR4455 PROTEIN"/>
    <property type="match status" value="1"/>
</dbReference>
<keyword evidence="2" id="KW-0564">Palmitate</keyword>
<evidence type="ECO:0000313" key="4">
    <source>
        <dbReference type="EMBL" id="ADQ17456.1"/>
    </source>
</evidence>
<dbReference type="Proteomes" id="UP000007435">
    <property type="component" value="Chromosome"/>
</dbReference>
<dbReference type="KEGG" id="lby:Lbys_1749"/>
<evidence type="ECO:0000256" key="1">
    <source>
        <dbReference type="ARBA" id="ARBA00007613"/>
    </source>
</evidence>
<evidence type="ECO:0000313" key="5">
    <source>
        <dbReference type="Proteomes" id="UP000007435"/>
    </source>
</evidence>
<organism evidence="4 5">
    <name type="scientific">Leadbetterella byssophila (strain DSM 17132 / JCM 16389 / KACC 11308 / NBRC 106382 / 4M15)</name>
    <dbReference type="NCBI Taxonomy" id="649349"/>
    <lineage>
        <taxon>Bacteria</taxon>
        <taxon>Pseudomonadati</taxon>
        <taxon>Bacteroidota</taxon>
        <taxon>Cytophagia</taxon>
        <taxon>Cytophagales</taxon>
        <taxon>Leadbetterellaceae</taxon>
        <taxon>Leadbetterella</taxon>
    </lineage>
</organism>
<dbReference type="InterPro" id="IPR010131">
    <property type="entry name" value="MdtP/NodT-like"/>
</dbReference>
<dbReference type="InterPro" id="IPR003423">
    <property type="entry name" value="OMP_efflux"/>
</dbReference>
<reference key="1">
    <citation type="submission" date="2010-11" db="EMBL/GenBank/DDBJ databases">
        <title>The complete genome of Leadbetterella byssophila DSM 17132.</title>
        <authorList>
            <consortium name="US DOE Joint Genome Institute (JGI-PGF)"/>
            <person name="Lucas S."/>
            <person name="Copeland A."/>
            <person name="Lapidus A."/>
            <person name="Glavina del Rio T."/>
            <person name="Dalin E."/>
            <person name="Tice H."/>
            <person name="Bruce D."/>
            <person name="Goodwin L."/>
            <person name="Pitluck S."/>
            <person name="Kyrpides N."/>
            <person name="Mavromatis K."/>
            <person name="Ivanova N."/>
            <person name="Teshima H."/>
            <person name="Brettin T."/>
            <person name="Detter J.C."/>
            <person name="Han C."/>
            <person name="Tapia R."/>
            <person name="Land M."/>
            <person name="Hauser L."/>
            <person name="Markowitz V."/>
            <person name="Cheng J.-F."/>
            <person name="Hugenholtz P."/>
            <person name="Woyke T."/>
            <person name="Wu D."/>
            <person name="Tindall B."/>
            <person name="Pomrenke H.G."/>
            <person name="Brambilla E."/>
            <person name="Klenk H.-P."/>
            <person name="Eisen J.A."/>
        </authorList>
    </citation>
    <scope>NUCLEOTIDE SEQUENCE [LARGE SCALE GENOMIC DNA]</scope>
    <source>
        <strain>DSM 17132</strain>
    </source>
</reference>
<dbReference type="Gene3D" id="1.20.1600.10">
    <property type="entry name" value="Outer membrane efflux proteins (OEP)"/>
    <property type="match status" value="1"/>
</dbReference>
<keyword evidence="2" id="KW-0812">Transmembrane</keyword>
<proteinExistence type="inferred from homology"/>
<dbReference type="PANTHER" id="PTHR30203">
    <property type="entry name" value="OUTER MEMBRANE CATION EFFLUX PROTEIN"/>
    <property type="match status" value="1"/>
</dbReference>
<dbReference type="NCBIfam" id="TIGR01845">
    <property type="entry name" value="outer_NodT"/>
    <property type="match status" value="1"/>
</dbReference>
<gene>
    <name evidence="4" type="ordered locus">Lbys_1749</name>
</gene>
<keyword evidence="2" id="KW-0472">Membrane</keyword>
<dbReference type="Pfam" id="PF02321">
    <property type="entry name" value="OEP"/>
    <property type="match status" value="2"/>
</dbReference>
<comment type="subcellular location">
    <subcellularLocation>
        <location evidence="2">Cell membrane</location>
        <topology evidence="2">Lipid-anchor</topology>
    </subcellularLocation>
</comment>
<dbReference type="GO" id="GO:0015562">
    <property type="term" value="F:efflux transmembrane transporter activity"/>
    <property type="evidence" value="ECO:0007669"/>
    <property type="project" value="InterPro"/>
</dbReference>
<keyword evidence="5" id="KW-1185">Reference proteome</keyword>
<feature type="coiled-coil region" evidence="3">
    <location>
        <begin position="384"/>
        <end position="418"/>
    </location>
</feature>
<dbReference type="SUPFAM" id="SSF56954">
    <property type="entry name" value="Outer membrane efflux proteins (OEP)"/>
    <property type="match status" value="1"/>
</dbReference>